<reference evidence="2 3" key="1">
    <citation type="submission" date="2017-05" db="EMBL/GenBank/DDBJ databases">
        <title>Chromobacterium violaceum GHPS1 isolated from Hydrocarbon polluted soil in French Guiana display an awesome secondary metabolite arsenal and a battery of drug and heavy-metal-resistance and detoxification of xenobiotics proteins.</title>
        <authorList>
            <person name="Belbahri L."/>
        </authorList>
    </citation>
    <scope>NUCLEOTIDE SEQUENCE [LARGE SCALE GENOMIC DNA]</scope>
    <source>
        <strain evidence="2 3">GHPS1</strain>
    </source>
</reference>
<organism evidence="2 3">
    <name type="scientific">Chromobacterium violaceum</name>
    <dbReference type="NCBI Taxonomy" id="536"/>
    <lineage>
        <taxon>Bacteria</taxon>
        <taxon>Pseudomonadati</taxon>
        <taxon>Pseudomonadota</taxon>
        <taxon>Betaproteobacteria</taxon>
        <taxon>Neisseriales</taxon>
        <taxon>Chromobacteriaceae</taxon>
        <taxon>Chromobacterium</taxon>
    </lineage>
</organism>
<evidence type="ECO:0000256" key="1">
    <source>
        <dbReference type="SAM" id="MobiDB-lite"/>
    </source>
</evidence>
<feature type="region of interest" description="Disordered" evidence="1">
    <location>
        <begin position="79"/>
        <end position="113"/>
    </location>
</feature>
<evidence type="ECO:0000313" key="3">
    <source>
        <dbReference type="Proteomes" id="UP000196342"/>
    </source>
</evidence>
<dbReference type="EMBL" id="NHOO01000010">
    <property type="protein sequence ID" value="OVE47571.1"/>
    <property type="molecule type" value="Genomic_DNA"/>
</dbReference>
<dbReference type="NCBIfam" id="TIGR02285">
    <property type="entry name" value="TIGR02285 family protein"/>
    <property type="match status" value="1"/>
</dbReference>
<dbReference type="InterPro" id="IPR011972">
    <property type="entry name" value="CHP02285"/>
</dbReference>
<dbReference type="Gene3D" id="3.40.190.10">
    <property type="entry name" value="Periplasmic binding protein-like II"/>
    <property type="match status" value="2"/>
</dbReference>
<protein>
    <recommendedName>
        <fullName evidence="4">Solute-binding protein family 3/N-terminal domain-containing protein</fullName>
    </recommendedName>
</protein>
<dbReference type="Proteomes" id="UP000196342">
    <property type="component" value="Unassembled WGS sequence"/>
</dbReference>
<keyword evidence="3" id="KW-1185">Reference proteome</keyword>
<name>A0A202B874_CHRVL</name>
<accession>A0A202B874</accession>
<comment type="caution">
    <text evidence="2">The sequence shown here is derived from an EMBL/GenBank/DDBJ whole genome shotgun (WGS) entry which is preliminary data.</text>
</comment>
<sequence length="440" mass="48758">MSGSNEPASPPASSSTAIMAGRCRISAAETAQNAPNATWVATIMVPARRVNCQSLWLSPLRPLLIAVLPRLARGAHMLLQSGGGSKSRAKPQSAPSRPGRPAEILQSGRNRPSAAELVAENRRSRIKSAAWAPPGVPMLVFPPAALRRKLAGFALLAFAAGTSLAAEPYQITWVLSDWAPNFIIRDGKPTTGQNDVYLKLIIARWPEAEHRFMVMSTARSTLELQRGSQLCRMNLIPTPEREKFAFFTLTHMQLPLQLVIRRELAAQAPLNETGEVVLEKLILKPGLRGITAAGRSYTAEIDRLLADRKGESNVREIPNLPSNDGLFKLLELGRADYTLDYEPNFKYREEQNRDHPLASLPIAGAALIPVGIACPRTRWGRMAVMKIDQLLSEAVADPAYRQAQDRWLSPESVQRYRAELDRFYRQRARPADPARYALRR</sequence>
<evidence type="ECO:0008006" key="4">
    <source>
        <dbReference type="Google" id="ProtNLM"/>
    </source>
</evidence>
<dbReference type="SUPFAM" id="SSF53850">
    <property type="entry name" value="Periplasmic binding protein-like II"/>
    <property type="match status" value="1"/>
</dbReference>
<gene>
    <name evidence="2" type="ORF">CBW21_12935</name>
</gene>
<evidence type="ECO:0000313" key="2">
    <source>
        <dbReference type="EMBL" id="OVE47571.1"/>
    </source>
</evidence>
<dbReference type="AlphaFoldDB" id="A0A202B874"/>
<proteinExistence type="predicted"/>